<gene>
    <name evidence="1" type="ORF">AULFYP135_01497</name>
</gene>
<evidence type="ECO:0000313" key="1">
    <source>
        <dbReference type="EMBL" id="VYT06477.1"/>
    </source>
</evidence>
<dbReference type="EMBL" id="CACRSL010000003">
    <property type="protein sequence ID" value="VYT06477.1"/>
    <property type="molecule type" value="Genomic_DNA"/>
</dbReference>
<organism evidence="1">
    <name type="scientific">uncultured Anaerotruncus sp</name>
    <dbReference type="NCBI Taxonomy" id="905011"/>
    <lineage>
        <taxon>Bacteria</taxon>
        <taxon>Bacillati</taxon>
        <taxon>Bacillota</taxon>
        <taxon>Clostridia</taxon>
        <taxon>Eubacteriales</taxon>
        <taxon>Oscillospiraceae</taxon>
        <taxon>Anaerotruncus</taxon>
        <taxon>environmental samples</taxon>
    </lineage>
</organism>
<accession>A0A6N2TM08</accession>
<sequence length="85" mass="9719">MGKVEFDFRGVDFFQSKNKLSGSLGNFRYMMIPDGDGIQVYTYETYCFEVAPKLAETRVEMSDQGLQGAGEWLNAQYEAYLTAHR</sequence>
<protein>
    <submittedName>
        <fullName evidence="1">Uncharacterized protein</fullName>
    </submittedName>
</protein>
<name>A0A6N2TM08_9FIRM</name>
<dbReference type="AlphaFoldDB" id="A0A6N2TM08"/>
<proteinExistence type="predicted"/>
<reference evidence="1" key="1">
    <citation type="submission" date="2019-11" db="EMBL/GenBank/DDBJ databases">
        <authorList>
            <person name="Feng L."/>
        </authorList>
    </citation>
    <scope>NUCLEOTIDE SEQUENCE</scope>
    <source>
        <strain evidence="1">AundefinedLFYP135</strain>
    </source>
</reference>